<keyword evidence="3" id="KW-1185">Reference proteome</keyword>
<organism evidence="2 3">
    <name type="scientific">Limnobacter thiooxidans</name>
    <dbReference type="NCBI Taxonomy" id="131080"/>
    <lineage>
        <taxon>Bacteria</taxon>
        <taxon>Pseudomonadati</taxon>
        <taxon>Pseudomonadota</taxon>
        <taxon>Betaproteobacteria</taxon>
        <taxon>Burkholderiales</taxon>
        <taxon>Burkholderiaceae</taxon>
        <taxon>Limnobacter</taxon>
    </lineage>
</organism>
<dbReference type="RefSeq" id="WP_298217466.1">
    <property type="nucleotide sequence ID" value="NZ_AP028947.1"/>
</dbReference>
<proteinExistence type="predicted"/>
<name>A0AA86MI23_9BURK</name>
<dbReference type="Pfam" id="PF10993">
    <property type="entry name" value="DUF2818"/>
    <property type="match status" value="1"/>
</dbReference>
<evidence type="ECO:0000313" key="2">
    <source>
        <dbReference type="EMBL" id="BET25752.1"/>
    </source>
</evidence>
<gene>
    <name evidence="2" type="ORF">RGQ30_12530</name>
</gene>
<evidence type="ECO:0000256" key="1">
    <source>
        <dbReference type="SAM" id="Phobius"/>
    </source>
</evidence>
<feature type="transmembrane region" description="Helical" evidence="1">
    <location>
        <begin position="39"/>
        <end position="59"/>
    </location>
</feature>
<dbReference type="AlphaFoldDB" id="A0AA86MI23"/>
<sequence length="100" mass="11202">MTQTIGHWLLFGLALLFANLPFVSNRIMGILPVANKGGWTRVLEVIAGYFIVGLVGFAIEGSLSQVTPQRWEFYALTGCLFLVFAFPGFVYRFLWRSPKG</sequence>
<dbReference type="PIRSF" id="PIRSF019883">
    <property type="entry name" value="UCP019883"/>
    <property type="match status" value="1"/>
</dbReference>
<dbReference type="InterPro" id="IPR016768">
    <property type="entry name" value="UCP019883"/>
</dbReference>
<accession>A0AA86MI23</accession>
<dbReference type="KEGG" id="lto:RGQ30_12530"/>
<protein>
    <submittedName>
        <fullName evidence="2">DUF2818 family protein</fullName>
    </submittedName>
</protein>
<keyword evidence="1" id="KW-0472">Membrane</keyword>
<keyword evidence="1" id="KW-1133">Transmembrane helix</keyword>
<keyword evidence="1" id="KW-0812">Transmembrane</keyword>
<feature type="transmembrane region" description="Helical" evidence="1">
    <location>
        <begin position="6"/>
        <end position="27"/>
    </location>
</feature>
<dbReference type="EMBL" id="AP028947">
    <property type="protein sequence ID" value="BET25752.1"/>
    <property type="molecule type" value="Genomic_DNA"/>
</dbReference>
<feature type="transmembrane region" description="Helical" evidence="1">
    <location>
        <begin position="71"/>
        <end position="94"/>
    </location>
</feature>
<reference evidence="2 3" key="1">
    <citation type="submission" date="2023-10" db="EMBL/GenBank/DDBJ databases">
        <title>Complete Genome Sequence of Limnobacter thiooxidans CS-K2T, Isolated from freshwater lake sediments in Bavaria, Germany.</title>
        <authorList>
            <person name="Naruki M."/>
            <person name="Watanabe A."/>
            <person name="Warashina T."/>
            <person name="Morita T."/>
            <person name="Arakawa K."/>
        </authorList>
    </citation>
    <scope>NUCLEOTIDE SEQUENCE [LARGE SCALE GENOMIC DNA]</scope>
    <source>
        <strain evidence="2 3">CS-K2</strain>
    </source>
</reference>
<evidence type="ECO:0000313" key="3">
    <source>
        <dbReference type="Proteomes" id="UP001329151"/>
    </source>
</evidence>
<dbReference type="Proteomes" id="UP001329151">
    <property type="component" value="Chromosome"/>
</dbReference>